<keyword evidence="3" id="KW-1185">Reference proteome</keyword>
<proteinExistence type="predicted"/>
<evidence type="ECO:0000313" key="2">
    <source>
        <dbReference type="EnsemblMetazoa" id="G28968.1:cds"/>
    </source>
</evidence>
<accession>A0A8W8LNM5</accession>
<organism evidence="2 3">
    <name type="scientific">Magallana gigas</name>
    <name type="common">Pacific oyster</name>
    <name type="synonym">Crassostrea gigas</name>
    <dbReference type="NCBI Taxonomy" id="29159"/>
    <lineage>
        <taxon>Eukaryota</taxon>
        <taxon>Metazoa</taxon>
        <taxon>Spiralia</taxon>
        <taxon>Lophotrochozoa</taxon>
        <taxon>Mollusca</taxon>
        <taxon>Bivalvia</taxon>
        <taxon>Autobranchia</taxon>
        <taxon>Pteriomorphia</taxon>
        <taxon>Ostreida</taxon>
        <taxon>Ostreoidea</taxon>
        <taxon>Ostreidae</taxon>
        <taxon>Magallana</taxon>
    </lineage>
</organism>
<evidence type="ECO:0000313" key="3">
    <source>
        <dbReference type="Proteomes" id="UP000005408"/>
    </source>
</evidence>
<sequence length="353" mass="40096">MGAVSTVLPAPELREKIKQCIAKLDIESQKLLHNDMRPVEVALLVMLHQKHSDEITLYSAQKGWKWDENSLLSEYKKRLNDLNREDEHKDSAENFIQKAKEEIANLDGMFDNSSSDEESQAVLNNYYAKQAETVSRLNIDRARELKAQLENSSDFVDDISIRGKYQQKLKEINDNFQESMLKYLKNQRQKMSEVLDDYHSEQLKILAAMDKELTIEVERRNCPTSAVLLEKVRTKGDPVLDDNKSSAIDGIINIDKSKLSKEELKNLFSEQIAQENILQVGVPLPHRPKQDQPGNIPLKNTVGNHYRCWLGDLPSSECQSAADVTIHVNFLGEETPVVKPVYPLAPPPPVAPV</sequence>
<protein>
    <submittedName>
        <fullName evidence="2">Uncharacterized protein</fullName>
    </submittedName>
</protein>
<reference evidence="2" key="1">
    <citation type="submission" date="2022-08" db="UniProtKB">
        <authorList>
            <consortium name="EnsemblMetazoa"/>
        </authorList>
    </citation>
    <scope>IDENTIFICATION</scope>
    <source>
        <strain evidence="2">05x7-T-G4-1.051#20</strain>
    </source>
</reference>
<dbReference type="AlphaFoldDB" id="A0A8W8LNM5"/>
<dbReference type="Proteomes" id="UP000005408">
    <property type="component" value="Unassembled WGS sequence"/>
</dbReference>
<dbReference type="EnsemblMetazoa" id="G28968.1">
    <property type="protein sequence ID" value="G28968.1:cds"/>
    <property type="gene ID" value="G28968"/>
</dbReference>
<keyword evidence="1" id="KW-0175">Coiled coil</keyword>
<feature type="coiled-coil region" evidence="1">
    <location>
        <begin position="82"/>
        <end position="109"/>
    </location>
</feature>
<name>A0A8W8LNM5_MAGGI</name>
<evidence type="ECO:0000256" key="1">
    <source>
        <dbReference type="SAM" id="Coils"/>
    </source>
</evidence>